<dbReference type="Pfam" id="PF02618">
    <property type="entry name" value="YceG"/>
    <property type="match status" value="1"/>
</dbReference>
<organism evidence="9 10">
    <name type="scientific">Georgenia alba</name>
    <dbReference type="NCBI Taxonomy" id="2233858"/>
    <lineage>
        <taxon>Bacteria</taxon>
        <taxon>Bacillati</taxon>
        <taxon>Actinomycetota</taxon>
        <taxon>Actinomycetes</taxon>
        <taxon>Micrococcales</taxon>
        <taxon>Bogoriellaceae</taxon>
        <taxon>Georgenia</taxon>
    </lineage>
</organism>
<reference evidence="10" key="1">
    <citation type="journal article" date="2019" name="Int. J. Syst. Evol. Microbiol.">
        <title>The Global Catalogue of Microorganisms (GCM) 10K type strain sequencing project: providing services to taxonomists for standard genome sequencing and annotation.</title>
        <authorList>
            <consortium name="The Broad Institute Genomics Platform"/>
            <consortium name="The Broad Institute Genome Sequencing Center for Infectious Disease"/>
            <person name="Wu L."/>
            <person name="Ma J."/>
        </authorList>
    </citation>
    <scope>NUCLEOTIDE SEQUENCE [LARGE SCALE GENOMIC DNA]</scope>
    <source>
        <strain evidence="10">JCM 1490</strain>
    </source>
</reference>
<dbReference type="HAMAP" id="MF_02065">
    <property type="entry name" value="MltG"/>
    <property type="match status" value="1"/>
</dbReference>
<evidence type="ECO:0000256" key="7">
    <source>
        <dbReference type="HAMAP-Rule" id="MF_02065"/>
    </source>
</evidence>
<evidence type="ECO:0000256" key="8">
    <source>
        <dbReference type="SAM" id="MobiDB-lite"/>
    </source>
</evidence>
<keyword evidence="1 7" id="KW-1003">Cell membrane</keyword>
<feature type="compositionally biased region" description="Basic and acidic residues" evidence="8">
    <location>
        <begin position="11"/>
        <end position="21"/>
    </location>
</feature>
<name>A0ABW2QCE4_9MICO</name>
<evidence type="ECO:0000256" key="1">
    <source>
        <dbReference type="ARBA" id="ARBA00022475"/>
    </source>
</evidence>
<evidence type="ECO:0000256" key="2">
    <source>
        <dbReference type="ARBA" id="ARBA00022692"/>
    </source>
</evidence>
<evidence type="ECO:0000256" key="6">
    <source>
        <dbReference type="ARBA" id="ARBA00023316"/>
    </source>
</evidence>
<feature type="transmembrane region" description="Helical" evidence="7">
    <location>
        <begin position="36"/>
        <end position="57"/>
    </location>
</feature>
<evidence type="ECO:0000256" key="5">
    <source>
        <dbReference type="ARBA" id="ARBA00023239"/>
    </source>
</evidence>
<comment type="subcellular location">
    <subcellularLocation>
        <location evidence="7">Cell membrane</location>
        <topology evidence="7">Single-pass membrane protein</topology>
    </subcellularLocation>
</comment>
<comment type="similarity">
    <text evidence="7">Belongs to the transglycosylase MltG family.</text>
</comment>
<keyword evidence="10" id="KW-1185">Reference proteome</keyword>
<accession>A0ABW2QCE4</accession>
<dbReference type="PANTHER" id="PTHR30518">
    <property type="entry name" value="ENDOLYTIC MUREIN TRANSGLYCOSYLASE"/>
    <property type="match status" value="1"/>
</dbReference>
<comment type="caution">
    <text evidence="9">The sequence shown here is derived from an EMBL/GenBank/DDBJ whole genome shotgun (WGS) entry which is preliminary data.</text>
</comment>
<dbReference type="NCBIfam" id="TIGR00247">
    <property type="entry name" value="endolytic transglycosylase MltG"/>
    <property type="match status" value="1"/>
</dbReference>
<dbReference type="RefSeq" id="WP_382395270.1">
    <property type="nucleotide sequence ID" value="NZ_JBHTCQ010000002.1"/>
</dbReference>
<dbReference type="InterPro" id="IPR003770">
    <property type="entry name" value="MLTG-like"/>
</dbReference>
<feature type="region of interest" description="Disordered" evidence="8">
    <location>
        <begin position="1"/>
        <end position="29"/>
    </location>
</feature>
<comment type="catalytic activity">
    <reaction evidence="7">
        <text>a peptidoglycan chain = a peptidoglycan chain with N-acetyl-1,6-anhydromuramyl-[peptide] at the reducing end + a peptidoglycan chain with N-acetylglucosamine at the non-reducing end.</text>
        <dbReference type="EC" id="4.2.2.29"/>
    </reaction>
</comment>
<dbReference type="PANTHER" id="PTHR30518:SF2">
    <property type="entry name" value="ENDOLYTIC MUREIN TRANSGLYCOSYLASE"/>
    <property type="match status" value="1"/>
</dbReference>
<evidence type="ECO:0000256" key="3">
    <source>
        <dbReference type="ARBA" id="ARBA00022989"/>
    </source>
</evidence>
<evidence type="ECO:0000313" key="9">
    <source>
        <dbReference type="EMBL" id="MFC7406168.1"/>
    </source>
</evidence>
<keyword evidence="4 7" id="KW-0472">Membrane</keyword>
<keyword evidence="2 7" id="KW-0812">Transmembrane</keyword>
<feature type="site" description="Important for catalytic activity" evidence="7">
    <location>
        <position position="256"/>
    </location>
</feature>
<dbReference type="EC" id="4.2.2.29" evidence="7"/>
<dbReference type="EMBL" id="JBHTCQ010000002">
    <property type="protein sequence ID" value="MFC7406168.1"/>
    <property type="molecule type" value="Genomic_DNA"/>
</dbReference>
<dbReference type="Proteomes" id="UP001596455">
    <property type="component" value="Unassembled WGS sequence"/>
</dbReference>
<sequence length="391" mass="42912">MNDLFSTTEPTEERATPSERRASRRERRRARRRRRVRTFFVLTVTVAVVAGIAFWTYPRVEEMITGGPTIETDYPGPGHGEVQVQIPDGATGRDMGAILVEEGVVATEGAFSDAFDENANAALIQAGTYTLRREMAADDAVAALLDPANRAEVTITVPEGFTTWQVYERIATVTGTPVQEVEQAAEDTEALGLPEAADGDPEGWYAPATYSFEPSDDAATILAAMVDQTVTRLDRLDVPEREREEVLTIASIVEREVNLPEYYGQVARVIYNRLDDRGGETNGRLQMDSTVLYGNGEVGGIPSPQETREESNRYNTYQHAGLPPGPIGSPGTEVIEAVLDAPRGSWLYFTTVNLDTGETVFAETADEQQAHIDQLRSWCDENPQSCGTTQD</sequence>
<gene>
    <name evidence="7 9" type="primary">mltG</name>
    <name evidence="9" type="ORF">ACFQQL_13700</name>
</gene>
<keyword evidence="3 7" id="KW-1133">Transmembrane helix</keyword>
<comment type="function">
    <text evidence="7">Functions as a peptidoglycan terminase that cleaves nascent peptidoglycan strands endolytically to terminate their elongation.</text>
</comment>
<evidence type="ECO:0000256" key="4">
    <source>
        <dbReference type="ARBA" id="ARBA00023136"/>
    </source>
</evidence>
<proteinExistence type="inferred from homology"/>
<dbReference type="Gene3D" id="3.30.1490.480">
    <property type="entry name" value="Endolytic murein transglycosylase"/>
    <property type="match status" value="1"/>
</dbReference>
<protein>
    <recommendedName>
        <fullName evidence="7">Endolytic murein transglycosylase</fullName>
        <ecNumber evidence="7">4.2.2.29</ecNumber>
    </recommendedName>
    <alternativeName>
        <fullName evidence="7">Peptidoglycan lytic transglycosylase</fullName>
    </alternativeName>
    <alternativeName>
        <fullName evidence="7">Peptidoglycan polymerization terminase</fullName>
    </alternativeName>
</protein>
<evidence type="ECO:0000313" key="10">
    <source>
        <dbReference type="Proteomes" id="UP001596455"/>
    </source>
</evidence>
<keyword evidence="6 7" id="KW-0961">Cell wall biogenesis/degradation</keyword>
<keyword evidence="5 7" id="KW-0456">Lyase</keyword>